<evidence type="ECO:0000256" key="2">
    <source>
        <dbReference type="ARBA" id="ARBA00009836"/>
    </source>
</evidence>
<evidence type="ECO:0000313" key="8">
    <source>
        <dbReference type="EMBL" id="KAJ3478391.1"/>
    </source>
</evidence>
<dbReference type="GO" id="GO:0000215">
    <property type="term" value="F:tRNA 2'-phosphotransferase activity"/>
    <property type="evidence" value="ECO:0007669"/>
    <property type="project" value="UniProtKB-EC"/>
</dbReference>
<evidence type="ECO:0000256" key="3">
    <source>
        <dbReference type="ARBA" id="ARBA00012007"/>
    </source>
</evidence>
<dbReference type="Proteomes" id="UP001212997">
    <property type="component" value="Unassembled WGS sequence"/>
</dbReference>
<evidence type="ECO:0000256" key="4">
    <source>
        <dbReference type="ARBA" id="ARBA00022679"/>
    </source>
</evidence>
<feature type="region of interest" description="Disordered" evidence="7">
    <location>
        <begin position="260"/>
        <end position="345"/>
    </location>
</feature>
<feature type="compositionally biased region" description="Pro residues" evidence="7">
    <location>
        <begin position="296"/>
        <end position="305"/>
    </location>
</feature>
<dbReference type="EMBL" id="JANAWD010000514">
    <property type="protein sequence ID" value="KAJ3478391.1"/>
    <property type="molecule type" value="Genomic_DNA"/>
</dbReference>
<dbReference type="InterPro" id="IPR042080">
    <property type="entry name" value="RNA_2'-PTrans_N"/>
</dbReference>
<evidence type="ECO:0000256" key="7">
    <source>
        <dbReference type="SAM" id="MobiDB-lite"/>
    </source>
</evidence>
<evidence type="ECO:0000256" key="6">
    <source>
        <dbReference type="ARBA" id="ARBA00047949"/>
    </source>
</evidence>
<dbReference type="Pfam" id="PF01885">
    <property type="entry name" value="PTS_2-RNA"/>
    <property type="match status" value="1"/>
</dbReference>
<dbReference type="GO" id="GO:0006388">
    <property type="term" value="P:tRNA splicing, via endonucleolytic cleavage and ligation"/>
    <property type="evidence" value="ECO:0007669"/>
    <property type="project" value="TreeGrafter"/>
</dbReference>
<dbReference type="PANTHER" id="PTHR12684">
    <property type="entry name" value="PUTATIVE PHOSPHOTRANSFERASE"/>
    <property type="match status" value="1"/>
</dbReference>
<protein>
    <recommendedName>
        <fullName evidence="3">2'-phosphotransferase</fullName>
        <ecNumber evidence="3">2.7.1.160</ecNumber>
    </recommendedName>
</protein>
<sequence>MDLIDKSEVHEFKERKKAEKTRRKGQTGDAEPGSSSMVHNRRQLSSKLRGLPSDSEDVKMSKTLSWILRHGSQSEGLPMRPDGYVKVSDLLKNPKFRSMDFQAIEKIVQADKKTRFKLICEPESGLNMGENVWWIRANQGHSMKTVQLELHEIFSVSDIPSGVAVHGTSLKAWSEIRRKGLSKMSRNHIHLAQGVPGSGVISGMRQSSQVLVYIDVEKAMQAGIKFYLSANGVVLTPGNAKGFLNPRFFQRVEGVGRKSHPTLLDASELPESSGDERTVNEHMDDPKASSSSGPSEPLPPAPPQPEVGELVTTEEPPLEPVPRTTDEFIHGSSTASTKETEKSVS</sequence>
<name>A0AAD5YEZ0_9APHY</name>
<comment type="similarity">
    <text evidence="2">Belongs to the KptA/TPT1 family.</text>
</comment>
<keyword evidence="4" id="KW-0808">Transferase</keyword>
<dbReference type="EC" id="2.7.1.160" evidence="3"/>
<feature type="region of interest" description="Disordered" evidence="7">
    <location>
        <begin position="1"/>
        <end position="56"/>
    </location>
</feature>
<comment type="catalytic activity">
    <reaction evidence="6">
        <text>2'-phospho-[ligated tRNA] + NAD(+) = mature tRNA + ADP-alpha-D-ribose 1'',2''-cyclic phosphate + nicotinamide</text>
        <dbReference type="Rhea" id="RHEA:23324"/>
        <dbReference type="Rhea" id="RHEA-COMP:11106"/>
        <dbReference type="Rhea" id="RHEA-COMP:11107"/>
        <dbReference type="ChEBI" id="CHEBI:17154"/>
        <dbReference type="ChEBI" id="CHEBI:57540"/>
        <dbReference type="ChEBI" id="CHEBI:76596"/>
        <dbReference type="ChEBI" id="CHEBI:82883"/>
        <dbReference type="ChEBI" id="CHEBI:85027"/>
        <dbReference type="EC" id="2.7.1.160"/>
    </reaction>
</comment>
<keyword evidence="9" id="KW-1185">Reference proteome</keyword>
<feature type="compositionally biased region" description="Basic and acidic residues" evidence="7">
    <location>
        <begin position="274"/>
        <end position="287"/>
    </location>
</feature>
<feature type="compositionally biased region" description="Basic and acidic residues" evidence="7">
    <location>
        <begin position="1"/>
        <end position="17"/>
    </location>
</feature>
<dbReference type="InterPro" id="IPR002745">
    <property type="entry name" value="Ptrans_KptA/Tpt1"/>
</dbReference>
<evidence type="ECO:0000256" key="1">
    <source>
        <dbReference type="ARBA" id="ARBA00003343"/>
    </source>
</evidence>
<organism evidence="8 9">
    <name type="scientific">Meripilus lineatus</name>
    <dbReference type="NCBI Taxonomy" id="2056292"/>
    <lineage>
        <taxon>Eukaryota</taxon>
        <taxon>Fungi</taxon>
        <taxon>Dikarya</taxon>
        <taxon>Basidiomycota</taxon>
        <taxon>Agaricomycotina</taxon>
        <taxon>Agaricomycetes</taxon>
        <taxon>Polyporales</taxon>
        <taxon>Meripilaceae</taxon>
        <taxon>Meripilus</taxon>
    </lineage>
</organism>
<evidence type="ECO:0000256" key="5">
    <source>
        <dbReference type="ARBA" id="ARBA00023027"/>
    </source>
</evidence>
<proteinExistence type="inferred from homology"/>
<gene>
    <name evidence="8" type="ORF">NLI96_g9786</name>
</gene>
<keyword evidence="5" id="KW-0520">NAD</keyword>
<dbReference type="Gene3D" id="1.10.10.970">
    <property type="entry name" value="RNA 2'-phosphotransferase, Tpt1/KptA family, N-terminal domain"/>
    <property type="match status" value="1"/>
</dbReference>
<reference evidence="8" key="1">
    <citation type="submission" date="2022-07" db="EMBL/GenBank/DDBJ databases">
        <title>Genome Sequence of Physisporinus lineatus.</title>
        <authorList>
            <person name="Buettner E."/>
        </authorList>
    </citation>
    <scope>NUCLEOTIDE SEQUENCE</scope>
    <source>
        <strain evidence="8">VT162</strain>
    </source>
</reference>
<dbReference type="InterPro" id="IPR042081">
    <property type="entry name" value="RNA_2'-PTrans_C"/>
</dbReference>
<comment type="function">
    <text evidence="1">Catalyzes the last step of tRNA splicing, the transfer of the splice junction 2'-phosphate from ligated tRNA to NAD to produce ADP-ribose 1''-2'' cyclic phosphate.</text>
</comment>
<comment type="caution">
    <text evidence="8">The sequence shown here is derived from an EMBL/GenBank/DDBJ whole genome shotgun (WGS) entry which is preliminary data.</text>
</comment>
<dbReference type="Gene3D" id="3.20.170.30">
    <property type="match status" value="1"/>
</dbReference>
<evidence type="ECO:0000313" key="9">
    <source>
        <dbReference type="Proteomes" id="UP001212997"/>
    </source>
</evidence>
<dbReference type="PANTHER" id="PTHR12684:SF2">
    <property type="entry name" value="TRNA 2'-PHOSPHOTRANSFERASE 1"/>
    <property type="match status" value="1"/>
</dbReference>
<accession>A0AAD5YEZ0</accession>
<dbReference type="AlphaFoldDB" id="A0AAD5YEZ0"/>
<dbReference type="SUPFAM" id="SSF56399">
    <property type="entry name" value="ADP-ribosylation"/>
    <property type="match status" value="1"/>
</dbReference>